<reference evidence="5 6" key="1">
    <citation type="journal article" date="2019" name="Int. J. Syst. Evol. Microbiol.">
        <title>The Global Catalogue of Microorganisms (GCM) 10K type strain sequencing project: providing services to taxonomists for standard genome sequencing and annotation.</title>
        <authorList>
            <consortium name="The Broad Institute Genomics Platform"/>
            <consortium name="The Broad Institute Genome Sequencing Center for Infectious Disease"/>
            <person name="Wu L."/>
            <person name="Ma J."/>
        </authorList>
    </citation>
    <scope>NUCLEOTIDE SEQUENCE [LARGE SCALE GENOMIC DNA]</scope>
    <source>
        <strain evidence="5 6">JCM 6833</strain>
    </source>
</reference>
<keyword evidence="2" id="KW-0547">Nucleotide-binding</keyword>
<feature type="domain" description="ABC transporter" evidence="4">
    <location>
        <begin position="16"/>
        <end position="253"/>
    </location>
</feature>
<keyword evidence="6" id="KW-1185">Reference proteome</keyword>
<name>A0ABN3PX15_9ACTN</name>
<gene>
    <name evidence="5" type="ORF">GCM10010411_43590</name>
</gene>
<dbReference type="GO" id="GO:0005524">
    <property type="term" value="F:ATP binding"/>
    <property type="evidence" value="ECO:0007669"/>
    <property type="project" value="UniProtKB-KW"/>
</dbReference>
<dbReference type="Pfam" id="PF00005">
    <property type="entry name" value="ABC_tran"/>
    <property type="match status" value="1"/>
</dbReference>
<dbReference type="PROSITE" id="PS50893">
    <property type="entry name" value="ABC_TRANSPORTER_2"/>
    <property type="match status" value="1"/>
</dbReference>
<dbReference type="SUPFAM" id="SSF52540">
    <property type="entry name" value="P-loop containing nucleoside triphosphate hydrolases"/>
    <property type="match status" value="1"/>
</dbReference>
<sequence>MTQAVQAAPSRTAAAVRLDGVSKAFGSGTSALLALDNVSLDVAPGEFVCLLGASGCGKSTLLNLVADLDRPTAGTVDTEGARVALMFQEPALFPWLNVTANLELALKMRGVPRQERRARAAELLDSVHLGGFAKKRPHQLSGGMRQRVALARALALTVNETDGAQAAEKQGTVLLMDEPFGALDAMTRDLLHDEIERIWRERDLTILFVTHNVREAVRLGDRVVLLSSRPGRVIREFPVPMERPRRIDSTEVAELAASITDRLREEVSRHGA</sequence>
<keyword evidence="1" id="KW-0813">Transport</keyword>
<evidence type="ECO:0000313" key="6">
    <source>
        <dbReference type="Proteomes" id="UP001501509"/>
    </source>
</evidence>
<evidence type="ECO:0000256" key="2">
    <source>
        <dbReference type="ARBA" id="ARBA00022741"/>
    </source>
</evidence>
<dbReference type="Gene3D" id="3.40.50.300">
    <property type="entry name" value="P-loop containing nucleotide triphosphate hydrolases"/>
    <property type="match status" value="1"/>
</dbReference>
<comment type="caution">
    <text evidence="5">The sequence shown here is derived from an EMBL/GenBank/DDBJ whole genome shotgun (WGS) entry which is preliminary data.</text>
</comment>
<dbReference type="Proteomes" id="UP001501509">
    <property type="component" value="Unassembled WGS sequence"/>
</dbReference>
<dbReference type="EMBL" id="BAAATD010000005">
    <property type="protein sequence ID" value="GAA2604704.1"/>
    <property type="molecule type" value="Genomic_DNA"/>
</dbReference>
<evidence type="ECO:0000256" key="1">
    <source>
        <dbReference type="ARBA" id="ARBA00022448"/>
    </source>
</evidence>
<dbReference type="CDD" id="cd03293">
    <property type="entry name" value="ABC_NrtD_SsuB_transporters"/>
    <property type="match status" value="1"/>
</dbReference>
<evidence type="ECO:0000259" key="4">
    <source>
        <dbReference type="PROSITE" id="PS50893"/>
    </source>
</evidence>
<dbReference type="RefSeq" id="WP_344543533.1">
    <property type="nucleotide sequence ID" value="NZ_BAAATD010000005.1"/>
</dbReference>
<dbReference type="PANTHER" id="PTHR42788:SF13">
    <property type="entry name" value="ALIPHATIC SULFONATES IMPORT ATP-BINDING PROTEIN SSUB"/>
    <property type="match status" value="1"/>
</dbReference>
<proteinExistence type="predicted"/>
<dbReference type="InterPro" id="IPR003593">
    <property type="entry name" value="AAA+_ATPase"/>
</dbReference>
<dbReference type="SMART" id="SM00382">
    <property type="entry name" value="AAA"/>
    <property type="match status" value="1"/>
</dbReference>
<dbReference type="InterPro" id="IPR003439">
    <property type="entry name" value="ABC_transporter-like_ATP-bd"/>
</dbReference>
<dbReference type="InterPro" id="IPR017871">
    <property type="entry name" value="ABC_transporter-like_CS"/>
</dbReference>
<evidence type="ECO:0000256" key="3">
    <source>
        <dbReference type="ARBA" id="ARBA00022840"/>
    </source>
</evidence>
<protein>
    <submittedName>
        <fullName evidence="5">ABC transporter ATP-binding protein</fullName>
    </submittedName>
</protein>
<accession>A0ABN3PX15</accession>
<dbReference type="PANTHER" id="PTHR42788">
    <property type="entry name" value="TAURINE IMPORT ATP-BINDING PROTEIN-RELATED"/>
    <property type="match status" value="1"/>
</dbReference>
<evidence type="ECO:0000313" key="5">
    <source>
        <dbReference type="EMBL" id="GAA2604704.1"/>
    </source>
</evidence>
<dbReference type="InterPro" id="IPR050166">
    <property type="entry name" value="ABC_transporter_ATP-bind"/>
</dbReference>
<dbReference type="InterPro" id="IPR027417">
    <property type="entry name" value="P-loop_NTPase"/>
</dbReference>
<keyword evidence="3 5" id="KW-0067">ATP-binding</keyword>
<dbReference type="PROSITE" id="PS00211">
    <property type="entry name" value="ABC_TRANSPORTER_1"/>
    <property type="match status" value="1"/>
</dbReference>
<organism evidence="5 6">
    <name type="scientific">Actinomadura fulvescens</name>
    <dbReference type="NCBI Taxonomy" id="46160"/>
    <lineage>
        <taxon>Bacteria</taxon>
        <taxon>Bacillati</taxon>
        <taxon>Actinomycetota</taxon>
        <taxon>Actinomycetes</taxon>
        <taxon>Streptosporangiales</taxon>
        <taxon>Thermomonosporaceae</taxon>
        <taxon>Actinomadura</taxon>
    </lineage>
</organism>